<dbReference type="AlphaFoldDB" id="A0A644ZTJ8"/>
<proteinExistence type="predicted"/>
<name>A0A644ZTJ8_9ZZZZ</name>
<evidence type="ECO:0000313" key="1">
    <source>
        <dbReference type="EMBL" id="MPM44182.1"/>
    </source>
</evidence>
<comment type="caution">
    <text evidence="1">The sequence shown here is derived from an EMBL/GenBank/DDBJ whole genome shotgun (WGS) entry which is preliminary data.</text>
</comment>
<accession>A0A644ZTJ8</accession>
<gene>
    <name evidence="1" type="ORF">SDC9_90860</name>
</gene>
<reference evidence="1" key="1">
    <citation type="submission" date="2019-08" db="EMBL/GenBank/DDBJ databases">
        <authorList>
            <person name="Kucharzyk K."/>
            <person name="Murdoch R.W."/>
            <person name="Higgins S."/>
            <person name="Loffler F."/>
        </authorList>
    </citation>
    <scope>NUCLEOTIDE SEQUENCE</scope>
</reference>
<dbReference type="EMBL" id="VSSQ01010381">
    <property type="protein sequence ID" value="MPM44182.1"/>
    <property type="molecule type" value="Genomic_DNA"/>
</dbReference>
<protein>
    <submittedName>
        <fullName evidence="1">Uncharacterized protein</fullName>
    </submittedName>
</protein>
<organism evidence="1">
    <name type="scientific">bioreactor metagenome</name>
    <dbReference type="NCBI Taxonomy" id="1076179"/>
    <lineage>
        <taxon>unclassified sequences</taxon>
        <taxon>metagenomes</taxon>
        <taxon>ecological metagenomes</taxon>
    </lineage>
</organism>
<sequence length="173" mass="19247">MCEFLDENPLGILLQDGVPFGSPDDFDHIPSGSPEFSFQLLDDLSIAANRPIEALQIAVDYKDEVVQFLPGCERECCQGFGLIRLAVPHEDPDFPVAIVLQAPSLHVFHEARLIDCHGRSKAHGDRRELPEFGHQIGVGIGREALALRFLSEMLQLVFSKPSLYECTGIHARR</sequence>